<evidence type="ECO:0000313" key="10">
    <source>
        <dbReference type="Proteomes" id="UP001408789"/>
    </source>
</evidence>
<evidence type="ECO:0000256" key="4">
    <source>
        <dbReference type="ARBA" id="ARBA00022771"/>
    </source>
</evidence>
<dbReference type="SMART" id="SM00451">
    <property type="entry name" value="ZnF_U1"/>
    <property type="match status" value="6"/>
</dbReference>
<keyword evidence="4" id="KW-0863">Zinc-finger</keyword>
<evidence type="ECO:0000256" key="1">
    <source>
        <dbReference type="ARBA" id="ARBA00004123"/>
    </source>
</evidence>
<accession>A0AAP0E083</accession>
<dbReference type="AlphaFoldDB" id="A0AAP0E083"/>
<proteinExistence type="predicted"/>
<dbReference type="PANTHER" id="PTHR46144">
    <property type="entry name" value="ZINC FINGER PROTEIN 385B-LIKE"/>
    <property type="match status" value="1"/>
</dbReference>
<feature type="region of interest" description="Disordered" evidence="7">
    <location>
        <begin position="335"/>
        <end position="360"/>
    </location>
</feature>
<feature type="region of interest" description="Disordered" evidence="7">
    <location>
        <begin position="265"/>
        <end position="289"/>
    </location>
</feature>
<dbReference type="InterPro" id="IPR051868">
    <property type="entry name" value="ZN346_ZMAT4"/>
</dbReference>
<feature type="domain" description="C2H2-type" evidence="8">
    <location>
        <begin position="99"/>
        <end position="121"/>
    </location>
</feature>
<evidence type="ECO:0000256" key="2">
    <source>
        <dbReference type="ARBA" id="ARBA00022723"/>
    </source>
</evidence>
<dbReference type="EMBL" id="JBCNJP010000002">
    <property type="protein sequence ID" value="KAK9080409.1"/>
    <property type="molecule type" value="Genomic_DNA"/>
</dbReference>
<reference evidence="9 10" key="1">
    <citation type="submission" date="2024-04" db="EMBL/GenBank/DDBJ databases">
        <title>The reference genome of an endangered Asteraceae, Deinandra increscens subsp. villosa, native to the Central Coast of California.</title>
        <authorList>
            <person name="Guilliams M."/>
            <person name="Hasenstab-Lehman K."/>
            <person name="Meyer R."/>
            <person name="Mcevoy S."/>
        </authorList>
    </citation>
    <scope>NUCLEOTIDE SEQUENCE [LARGE SCALE GENOMIC DNA]</scope>
    <source>
        <tissue evidence="9">Leaf</tissue>
    </source>
</reference>
<dbReference type="Gene3D" id="3.30.160.60">
    <property type="entry name" value="Classic Zinc Finger"/>
    <property type="match status" value="6"/>
</dbReference>
<keyword evidence="6" id="KW-0539">Nucleus</keyword>
<dbReference type="InterPro" id="IPR036236">
    <property type="entry name" value="Znf_C2H2_sf"/>
</dbReference>
<dbReference type="InterPro" id="IPR013087">
    <property type="entry name" value="Znf_C2H2_type"/>
</dbReference>
<feature type="region of interest" description="Disordered" evidence="7">
    <location>
        <begin position="1"/>
        <end position="38"/>
    </location>
</feature>
<evidence type="ECO:0000256" key="6">
    <source>
        <dbReference type="ARBA" id="ARBA00023242"/>
    </source>
</evidence>
<evidence type="ECO:0000313" key="9">
    <source>
        <dbReference type="EMBL" id="KAK9080409.1"/>
    </source>
</evidence>
<organism evidence="9 10">
    <name type="scientific">Deinandra increscens subsp. villosa</name>
    <dbReference type="NCBI Taxonomy" id="3103831"/>
    <lineage>
        <taxon>Eukaryota</taxon>
        <taxon>Viridiplantae</taxon>
        <taxon>Streptophyta</taxon>
        <taxon>Embryophyta</taxon>
        <taxon>Tracheophyta</taxon>
        <taxon>Spermatophyta</taxon>
        <taxon>Magnoliopsida</taxon>
        <taxon>eudicotyledons</taxon>
        <taxon>Gunneridae</taxon>
        <taxon>Pentapetalae</taxon>
        <taxon>asterids</taxon>
        <taxon>campanulids</taxon>
        <taxon>Asterales</taxon>
        <taxon>Asteraceae</taxon>
        <taxon>Asteroideae</taxon>
        <taxon>Heliantheae alliance</taxon>
        <taxon>Madieae</taxon>
        <taxon>Madiinae</taxon>
        <taxon>Deinandra</taxon>
    </lineage>
</organism>
<dbReference type="PROSITE" id="PS00028">
    <property type="entry name" value="ZINC_FINGER_C2H2_1"/>
    <property type="match status" value="1"/>
</dbReference>
<dbReference type="Pfam" id="PF12874">
    <property type="entry name" value="zf-met"/>
    <property type="match status" value="6"/>
</dbReference>
<dbReference type="PANTHER" id="PTHR46144:SF6">
    <property type="entry name" value="C2H2-TYPE DOMAIN-CONTAINING PROTEIN"/>
    <property type="match status" value="1"/>
</dbReference>
<name>A0AAP0E083_9ASTR</name>
<keyword evidence="10" id="KW-1185">Reference proteome</keyword>
<keyword evidence="2" id="KW-0479">Metal-binding</keyword>
<evidence type="ECO:0000256" key="7">
    <source>
        <dbReference type="SAM" id="MobiDB-lite"/>
    </source>
</evidence>
<evidence type="ECO:0000256" key="3">
    <source>
        <dbReference type="ARBA" id="ARBA00022737"/>
    </source>
</evidence>
<keyword evidence="3" id="KW-0677">Repeat</keyword>
<keyword evidence="5" id="KW-0862">Zinc</keyword>
<dbReference type="GO" id="GO:0005634">
    <property type="term" value="C:nucleus"/>
    <property type="evidence" value="ECO:0007669"/>
    <property type="project" value="UniProtKB-SubCell"/>
</dbReference>
<dbReference type="Proteomes" id="UP001408789">
    <property type="component" value="Unassembled WGS sequence"/>
</dbReference>
<feature type="compositionally biased region" description="Polar residues" evidence="7">
    <location>
        <begin position="335"/>
        <end position="359"/>
    </location>
</feature>
<dbReference type="GO" id="GO:0003676">
    <property type="term" value="F:nucleic acid binding"/>
    <property type="evidence" value="ECO:0007669"/>
    <property type="project" value="InterPro"/>
</dbReference>
<dbReference type="SMART" id="SM00355">
    <property type="entry name" value="ZnF_C2H2"/>
    <property type="match status" value="6"/>
</dbReference>
<evidence type="ECO:0000259" key="8">
    <source>
        <dbReference type="PROSITE" id="PS00028"/>
    </source>
</evidence>
<comment type="subcellular location">
    <subcellularLocation>
        <location evidence="1">Nucleus</location>
    </subcellularLocation>
</comment>
<dbReference type="GO" id="GO:0008270">
    <property type="term" value="F:zinc ion binding"/>
    <property type="evidence" value="ECO:0007669"/>
    <property type="project" value="UniProtKB-KW"/>
</dbReference>
<dbReference type="InterPro" id="IPR003604">
    <property type="entry name" value="Matrin/U1-like-C_Znf_C2H2"/>
</dbReference>
<protein>
    <recommendedName>
        <fullName evidence="8">C2H2-type domain-containing protein</fullName>
    </recommendedName>
</protein>
<dbReference type="SUPFAM" id="SSF57667">
    <property type="entry name" value="beta-beta-alpha zinc fingers"/>
    <property type="match status" value="6"/>
</dbReference>
<evidence type="ECO:0000256" key="5">
    <source>
        <dbReference type="ARBA" id="ARBA00022833"/>
    </source>
</evidence>
<comment type="caution">
    <text evidence="9">The sequence shown here is derived from an EMBL/GenBank/DDBJ whole genome shotgun (WGS) entry which is preliminary data.</text>
</comment>
<sequence>MFEEQSIIPNLTSFPTPNPNPNSIPPRTDASESPASQGFNRLQDRSALPTVGAADFPSGTISQATASTADQHVGVTMSETTNNVLATTMPPESVLLFQCEVCNISCNSKEVLEAHKQGKKHLKSLKKVADAPANAPIIMPPTVASETLVEESENKMLRALKNGATPETLLYCDICKVICNNQEGFQKHVASKKHSAKSIIQLASTNAVFDGTSDSIGGSQKKPDPFQCGLCKITCTGNEHLQMHIAGKKHLKKLQELGLTPDLPLTPIASQDTPPTKPMVNPESNEGKPVNLQEAKPVCELCGISCDTNEMLEIHKAGKKHLKKLKESGQVPNLPVTSIASEDTSPTKPVVNPESNEGKTVNLHDAKPVCELCGISCDTNEMLKVHITGRKHRKNVEKSEKLIGPNPALTTEPAKVIGPLQEEGMIVNSDGSKRKKRGRIDEDVEAKKQKIVQSGTASDAVQTCELCNVVCNSPKVFNAHLGGQKHAAMALKQAEIQGGATGQES</sequence>
<gene>
    <name evidence="9" type="ORF">SSX86_000167</name>
</gene>